<feature type="domain" description="HTH tetR-type" evidence="3">
    <location>
        <begin position="16"/>
        <end position="76"/>
    </location>
</feature>
<gene>
    <name evidence="4" type="ORF">Q7X28_13545</name>
</gene>
<dbReference type="Gene3D" id="1.10.357.10">
    <property type="entry name" value="Tetracycline Repressor, domain 2"/>
    <property type="match status" value="1"/>
</dbReference>
<evidence type="ECO:0000256" key="1">
    <source>
        <dbReference type="ARBA" id="ARBA00023125"/>
    </source>
</evidence>
<sequence>MTAVATGNDLPAAAKPTVRDQALDAVSTVLRGKDWSAVTMAAVARQAGVSRQTLYNEFGSRKGLAVAYVTRFVDGLLAFVQQRVDAHPGDIDAAIEDAMRGVFEIGMGDPVVVNIAGPNPHRDLVGIVTVDGTPILKRASAGLAEILALSWAQVRRADAQVAAGVLVRLAFSHLTMPLEGPEEAATEVATALSPFFDRALRD</sequence>
<dbReference type="EMBL" id="JAUTIX010000005">
    <property type="protein sequence ID" value="MDP0398951.1"/>
    <property type="molecule type" value="Genomic_DNA"/>
</dbReference>
<dbReference type="InterPro" id="IPR001647">
    <property type="entry name" value="HTH_TetR"/>
</dbReference>
<dbReference type="AlphaFoldDB" id="A0AA90NIE2"/>
<dbReference type="Pfam" id="PF00440">
    <property type="entry name" value="TetR_N"/>
    <property type="match status" value="1"/>
</dbReference>
<dbReference type="RefSeq" id="WP_220655932.1">
    <property type="nucleotide sequence ID" value="NZ_BAAAII010000002.1"/>
</dbReference>
<evidence type="ECO:0000256" key="2">
    <source>
        <dbReference type="PROSITE-ProRule" id="PRU00335"/>
    </source>
</evidence>
<dbReference type="Pfam" id="PF18556">
    <property type="entry name" value="TetR_C_35"/>
    <property type="match status" value="1"/>
</dbReference>
<dbReference type="PROSITE" id="PS50977">
    <property type="entry name" value="HTH_TETR_2"/>
    <property type="match status" value="1"/>
</dbReference>
<dbReference type="InterPro" id="IPR040611">
    <property type="entry name" value="AlkX_C"/>
</dbReference>
<name>A0AA90NIE2_9ACTN</name>
<keyword evidence="1 2" id="KW-0238">DNA-binding</keyword>
<evidence type="ECO:0000313" key="4">
    <source>
        <dbReference type="EMBL" id="MDP0398951.1"/>
    </source>
</evidence>
<evidence type="ECO:0000313" key="5">
    <source>
        <dbReference type="Proteomes" id="UP001178281"/>
    </source>
</evidence>
<protein>
    <submittedName>
        <fullName evidence="4">TetR family transcriptional regulator</fullName>
    </submittedName>
</protein>
<organism evidence="4 5">
    <name type="scientific">Tsukamurella strandjordii</name>
    <dbReference type="NCBI Taxonomy" id="147577"/>
    <lineage>
        <taxon>Bacteria</taxon>
        <taxon>Bacillati</taxon>
        <taxon>Actinomycetota</taxon>
        <taxon>Actinomycetes</taxon>
        <taxon>Mycobacteriales</taxon>
        <taxon>Tsukamurellaceae</taxon>
        <taxon>Tsukamurella</taxon>
    </lineage>
</organism>
<evidence type="ECO:0000259" key="3">
    <source>
        <dbReference type="PROSITE" id="PS50977"/>
    </source>
</evidence>
<dbReference type="GO" id="GO:0003677">
    <property type="term" value="F:DNA binding"/>
    <property type="evidence" value="ECO:0007669"/>
    <property type="project" value="UniProtKB-UniRule"/>
</dbReference>
<comment type="caution">
    <text evidence="4">The sequence shown here is derived from an EMBL/GenBank/DDBJ whole genome shotgun (WGS) entry which is preliminary data.</text>
</comment>
<dbReference type="InterPro" id="IPR009057">
    <property type="entry name" value="Homeodomain-like_sf"/>
</dbReference>
<dbReference type="SUPFAM" id="SSF46689">
    <property type="entry name" value="Homeodomain-like"/>
    <property type="match status" value="1"/>
</dbReference>
<proteinExistence type="predicted"/>
<dbReference type="Proteomes" id="UP001178281">
    <property type="component" value="Unassembled WGS sequence"/>
</dbReference>
<reference evidence="4" key="1">
    <citation type="submission" date="2023-08" db="EMBL/GenBank/DDBJ databases">
        <title>The draft genome of Tsukamurella strandjordii strain 050030.</title>
        <authorList>
            <person name="Zhao F."/>
            <person name="Feng Y."/>
            <person name="Zong Z."/>
        </authorList>
    </citation>
    <scope>NUCLEOTIDE SEQUENCE</scope>
    <source>
        <strain evidence="4">050030</strain>
    </source>
</reference>
<keyword evidence="5" id="KW-1185">Reference proteome</keyword>
<accession>A0AA90NIE2</accession>
<feature type="DNA-binding region" description="H-T-H motif" evidence="2">
    <location>
        <begin position="39"/>
        <end position="58"/>
    </location>
</feature>